<evidence type="ECO:0000256" key="2">
    <source>
        <dbReference type="ARBA" id="ARBA00022723"/>
    </source>
</evidence>
<evidence type="ECO:0000313" key="7">
    <source>
        <dbReference type="EMBL" id="MBI6871657.1"/>
    </source>
</evidence>
<keyword evidence="4" id="KW-0408">Iron</keyword>
<evidence type="ECO:0000256" key="5">
    <source>
        <dbReference type="ARBA" id="ARBA00023014"/>
    </source>
</evidence>
<keyword evidence="3" id="KW-0677">Repeat</keyword>
<evidence type="ECO:0000256" key="4">
    <source>
        <dbReference type="ARBA" id="ARBA00023004"/>
    </source>
</evidence>
<evidence type="ECO:0000313" key="8">
    <source>
        <dbReference type="Proteomes" id="UP000622687"/>
    </source>
</evidence>
<dbReference type="AlphaFoldDB" id="A0A934HVI5"/>
<evidence type="ECO:0000256" key="3">
    <source>
        <dbReference type="ARBA" id="ARBA00022737"/>
    </source>
</evidence>
<dbReference type="Gene3D" id="3.30.70.20">
    <property type="match status" value="2"/>
</dbReference>
<proteinExistence type="predicted"/>
<name>A0A934HVI5_9CLOT</name>
<protein>
    <submittedName>
        <fullName evidence="7">4Fe-4S dicluster domain-containing protein</fullName>
    </submittedName>
</protein>
<gene>
    <name evidence="7" type="ORF">I6U51_02920</name>
</gene>
<dbReference type="Proteomes" id="UP000622687">
    <property type="component" value="Unassembled WGS sequence"/>
</dbReference>
<dbReference type="InterPro" id="IPR050294">
    <property type="entry name" value="RnfB_subfamily"/>
</dbReference>
<dbReference type="InterPro" id="IPR017900">
    <property type="entry name" value="4Fe4S_Fe_S_CS"/>
</dbReference>
<dbReference type="PANTHER" id="PTHR42859:SF17">
    <property type="entry name" value="ELECTRON TRANSPORT PROTEIN HYDN-RELATED"/>
    <property type="match status" value="1"/>
</dbReference>
<dbReference type="GO" id="GO:0046872">
    <property type="term" value="F:metal ion binding"/>
    <property type="evidence" value="ECO:0007669"/>
    <property type="project" value="UniProtKB-KW"/>
</dbReference>
<dbReference type="CDD" id="cd10554">
    <property type="entry name" value="HycB_like"/>
    <property type="match status" value="1"/>
</dbReference>
<dbReference type="GO" id="GO:0051539">
    <property type="term" value="F:4 iron, 4 sulfur cluster binding"/>
    <property type="evidence" value="ECO:0007669"/>
    <property type="project" value="UniProtKB-KW"/>
</dbReference>
<dbReference type="PROSITE" id="PS00198">
    <property type="entry name" value="4FE4S_FER_1"/>
    <property type="match status" value="1"/>
</dbReference>
<evidence type="ECO:0000256" key="1">
    <source>
        <dbReference type="ARBA" id="ARBA00022485"/>
    </source>
</evidence>
<feature type="domain" description="4Fe-4S ferredoxin-type" evidence="6">
    <location>
        <begin position="4"/>
        <end position="32"/>
    </location>
</feature>
<comment type="caution">
    <text evidence="7">The sequence shown here is derived from an EMBL/GenBank/DDBJ whole genome shotgun (WGS) entry which is preliminary data.</text>
</comment>
<evidence type="ECO:0000259" key="6">
    <source>
        <dbReference type="PROSITE" id="PS51379"/>
    </source>
</evidence>
<dbReference type="Pfam" id="PF12800">
    <property type="entry name" value="Fer4_4"/>
    <property type="match status" value="1"/>
</dbReference>
<keyword evidence="5" id="KW-0411">Iron-sulfur</keyword>
<reference evidence="7" key="1">
    <citation type="submission" date="2020-12" db="EMBL/GenBank/DDBJ databases">
        <title>Clostridium thailandense sp. nov., a novel acetogenic bacterium isolated from peat land soil in Thailand.</title>
        <authorList>
            <person name="Chaikitkaew S."/>
            <person name="Birkeland N.K."/>
        </authorList>
    </citation>
    <scope>NUCLEOTIDE SEQUENCE</scope>
    <source>
        <strain evidence="7">DSM 17425</strain>
    </source>
</reference>
<keyword evidence="8" id="KW-1185">Reference proteome</keyword>
<dbReference type="InterPro" id="IPR017896">
    <property type="entry name" value="4Fe4S_Fe-S-bd"/>
</dbReference>
<feature type="domain" description="4Fe-4S ferredoxin-type" evidence="6">
    <location>
        <begin position="82"/>
        <end position="111"/>
    </location>
</feature>
<dbReference type="SUPFAM" id="SSF54862">
    <property type="entry name" value="4Fe-4S ferredoxins"/>
    <property type="match status" value="1"/>
</dbReference>
<dbReference type="PROSITE" id="PS51379">
    <property type="entry name" value="4FE4S_FER_2"/>
    <property type="match status" value="2"/>
</dbReference>
<dbReference type="PANTHER" id="PTHR42859">
    <property type="entry name" value="OXIDOREDUCTASE"/>
    <property type="match status" value="1"/>
</dbReference>
<accession>A0A934HVI5</accession>
<dbReference type="RefSeq" id="WP_211141107.1">
    <property type="nucleotide sequence ID" value="NZ_JAEEGB010000004.1"/>
</dbReference>
<keyword evidence="2" id="KW-0479">Metal-binding</keyword>
<sequence>MSNRFVAADPNKCIGCRTCEIACAVAHSEQDIFTAKTEDIQFQPRLTVIKTAKVSAPVQCRQCKDAPCASVCPVNCISNKDGYMHVDEAVCIGCKTCMVACPYGLIDLVSQYKDGEKILQERFRYSDEGEVHTGKEKIIAIKCDLCSNREKGPACIDVCPTSALRIINYEDIEE</sequence>
<dbReference type="EMBL" id="JAEEGB010000004">
    <property type="protein sequence ID" value="MBI6871657.1"/>
    <property type="molecule type" value="Genomic_DNA"/>
</dbReference>
<keyword evidence="1" id="KW-0004">4Fe-4S</keyword>
<dbReference type="Pfam" id="PF12838">
    <property type="entry name" value="Fer4_7"/>
    <property type="match status" value="1"/>
</dbReference>
<organism evidence="7 8">
    <name type="scientific">Clostridium aciditolerans</name>
    <dbReference type="NCBI Taxonomy" id="339861"/>
    <lineage>
        <taxon>Bacteria</taxon>
        <taxon>Bacillati</taxon>
        <taxon>Bacillota</taxon>
        <taxon>Clostridia</taxon>
        <taxon>Eubacteriales</taxon>
        <taxon>Clostridiaceae</taxon>
        <taxon>Clostridium</taxon>
    </lineage>
</organism>